<gene>
    <name evidence="1" type="ORF">K435DRAFT_878181</name>
</gene>
<evidence type="ECO:0000313" key="2">
    <source>
        <dbReference type="Proteomes" id="UP000297245"/>
    </source>
</evidence>
<organism evidence="1 2">
    <name type="scientific">Dendrothele bispora (strain CBS 962.96)</name>
    <dbReference type="NCBI Taxonomy" id="1314807"/>
    <lineage>
        <taxon>Eukaryota</taxon>
        <taxon>Fungi</taxon>
        <taxon>Dikarya</taxon>
        <taxon>Basidiomycota</taxon>
        <taxon>Agaricomycotina</taxon>
        <taxon>Agaricomycetes</taxon>
        <taxon>Agaricomycetidae</taxon>
        <taxon>Agaricales</taxon>
        <taxon>Agaricales incertae sedis</taxon>
        <taxon>Dendrothele</taxon>
    </lineage>
</organism>
<name>A0A4V4HAY1_DENBC</name>
<accession>A0A4V4HAY1</accession>
<keyword evidence="2" id="KW-1185">Reference proteome</keyword>
<proteinExistence type="predicted"/>
<dbReference type="AlphaFoldDB" id="A0A4V4HAY1"/>
<reference evidence="1 2" key="1">
    <citation type="journal article" date="2019" name="Nat. Ecol. Evol.">
        <title>Megaphylogeny resolves global patterns of mushroom evolution.</title>
        <authorList>
            <person name="Varga T."/>
            <person name="Krizsan K."/>
            <person name="Foldi C."/>
            <person name="Dima B."/>
            <person name="Sanchez-Garcia M."/>
            <person name="Sanchez-Ramirez S."/>
            <person name="Szollosi G.J."/>
            <person name="Szarkandi J.G."/>
            <person name="Papp V."/>
            <person name="Albert L."/>
            <person name="Andreopoulos W."/>
            <person name="Angelini C."/>
            <person name="Antonin V."/>
            <person name="Barry K.W."/>
            <person name="Bougher N.L."/>
            <person name="Buchanan P."/>
            <person name="Buyck B."/>
            <person name="Bense V."/>
            <person name="Catcheside P."/>
            <person name="Chovatia M."/>
            <person name="Cooper J."/>
            <person name="Damon W."/>
            <person name="Desjardin D."/>
            <person name="Finy P."/>
            <person name="Geml J."/>
            <person name="Haridas S."/>
            <person name="Hughes K."/>
            <person name="Justo A."/>
            <person name="Karasinski D."/>
            <person name="Kautmanova I."/>
            <person name="Kiss B."/>
            <person name="Kocsube S."/>
            <person name="Kotiranta H."/>
            <person name="LaButti K.M."/>
            <person name="Lechner B.E."/>
            <person name="Liimatainen K."/>
            <person name="Lipzen A."/>
            <person name="Lukacs Z."/>
            <person name="Mihaltcheva S."/>
            <person name="Morgado L.N."/>
            <person name="Niskanen T."/>
            <person name="Noordeloos M.E."/>
            <person name="Ohm R.A."/>
            <person name="Ortiz-Santana B."/>
            <person name="Ovrebo C."/>
            <person name="Racz N."/>
            <person name="Riley R."/>
            <person name="Savchenko A."/>
            <person name="Shiryaev A."/>
            <person name="Soop K."/>
            <person name="Spirin V."/>
            <person name="Szebenyi C."/>
            <person name="Tomsovsky M."/>
            <person name="Tulloss R.E."/>
            <person name="Uehling J."/>
            <person name="Grigoriev I.V."/>
            <person name="Vagvolgyi C."/>
            <person name="Papp T."/>
            <person name="Martin F.M."/>
            <person name="Miettinen O."/>
            <person name="Hibbett D.S."/>
            <person name="Nagy L.G."/>
        </authorList>
    </citation>
    <scope>NUCLEOTIDE SEQUENCE [LARGE SCALE GENOMIC DNA]</scope>
    <source>
        <strain evidence="1 2">CBS 962.96</strain>
    </source>
</reference>
<sequence length="255" mass="29849">MRSCFRSQESHYLEALVLGFQATTFYNDFVAAIQLYRDNRDWVFASWIVFTTDRPKNGFQVSDQSKAPSKHSTETKQCWADGVDIGEIGKFVMEETTIQEEQRPLRRRVAGVKSRRYDDRQIRDGELEKERKKLTDRLTTWLEAQATFMPDCWENVAKSKASDPENEKLILPSDLGAGNRMRLGLEFLAEEEPRLHQAHGIDFIARPQYISWTINALNDRKIVHYSNGRVGEHDSTRWPQYKRTYAFGIMCWIRM</sequence>
<dbReference type="EMBL" id="ML180526">
    <property type="protein sequence ID" value="THU77175.1"/>
    <property type="molecule type" value="Genomic_DNA"/>
</dbReference>
<evidence type="ECO:0000313" key="1">
    <source>
        <dbReference type="EMBL" id="THU77175.1"/>
    </source>
</evidence>
<dbReference type="Proteomes" id="UP000297245">
    <property type="component" value="Unassembled WGS sequence"/>
</dbReference>
<protein>
    <submittedName>
        <fullName evidence="1">Uncharacterized protein</fullName>
    </submittedName>
</protein>